<protein>
    <submittedName>
        <fullName evidence="3">Cytochrome c biogenesis C</fullName>
    </submittedName>
</protein>
<sequence>MWGTFRAGVGCSLYSSRFLLNLPGFSEAFCRTPIEIKNIPIIKFPANRWNASHQPESISLVHKYFLPSCSTLLTSSSSLLFVLAPYSIFIFISLKEIEAREVIRSLVSKLHRMYNWARWVQAGRETQPNPSSAPVPSAAQAASQPTTPCSILHSLP</sequence>
<evidence type="ECO:0000256" key="2">
    <source>
        <dbReference type="SAM" id="Phobius"/>
    </source>
</evidence>
<keyword evidence="2" id="KW-1133">Transmembrane helix</keyword>
<proteinExistence type="predicted"/>
<keyword evidence="3" id="KW-0496">Mitochondrion</keyword>
<name>A0A101LYE0_PICGL</name>
<dbReference type="AlphaFoldDB" id="A0A101LYE0"/>
<keyword evidence="2" id="KW-0472">Membrane</keyword>
<dbReference type="EMBL" id="LKAM01000007">
    <property type="protein sequence ID" value="KUM47659.1"/>
    <property type="molecule type" value="Genomic_DNA"/>
</dbReference>
<keyword evidence="2" id="KW-0812">Transmembrane</keyword>
<gene>
    <name evidence="3" type="primary">ccmC</name>
    <name evidence="3" type="ORF">ABT39_MTgene5846</name>
</gene>
<organism evidence="3">
    <name type="scientific">Picea glauca</name>
    <name type="common">White spruce</name>
    <name type="synonym">Pinus glauca</name>
    <dbReference type="NCBI Taxonomy" id="3330"/>
    <lineage>
        <taxon>Eukaryota</taxon>
        <taxon>Viridiplantae</taxon>
        <taxon>Streptophyta</taxon>
        <taxon>Embryophyta</taxon>
        <taxon>Tracheophyta</taxon>
        <taxon>Spermatophyta</taxon>
        <taxon>Pinopsida</taxon>
        <taxon>Pinidae</taxon>
        <taxon>Conifers I</taxon>
        <taxon>Pinales</taxon>
        <taxon>Pinaceae</taxon>
        <taxon>Picea</taxon>
    </lineage>
</organism>
<geneLocation type="mitochondrion" evidence="3"/>
<evidence type="ECO:0000313" key="3">
    <source>
        <dbReference type="EMBL" id="KUM47659.1"/>
    </source>
</evidence>
<accession>A0A101LYE0</accession>
<evidence type="ECO:0000256" key="1">
    <source>
        <dbReference type="SAM" id="MobiDB-lite"/>
    </source>
</evidence>
<feature type="compositionally biased region" description="Low complexity" evidence="1">
    <location>
        <begin position="127"/>
        <end position="145"/>
    </location>
</feature>
<feature type="transmembrane region" description="Helical" evidence="2">
    <location>
        <begin position="72"/>
        <end position="94"/>
    </location>
</feature>
<reference evidence="3" key="1">
    <citation type="journal article" date="2015" name="Genome Biol. Evol.">
        <title>Organellar Genomes of White Spruce (Picea glauca): Assembly and Annotation.</title>
        <authorList>
            <person name="Jackman S.D."/>
            <person name="Warren R.L."/>
            <person name="Gibb E.A."/>
            <person name="Vandervalk B.P."/>
            <person name="Mohamadi H."/>
            <person name="Chu J."/>
            <person name="Raymond A."/>
            <person name="Pleasance S."/>
            <person name="Coope R."/>
            <person name="Wildung M.R."/>
            <person name="Ritland C.E."/>
            <person name="Bousquet J."/>
            <person name="Jones S.J."/>
            <person name="Bohlmann J."/>
            <person name="Birol I."/>
        </authorList>
    </citation>
    <scope>NUCLEOTIDE SEQUENCE [LARGE SCALE GENOMIC DNA]</scope>
    <source>
        <tissue evidence="3">Flushing bud</tissue>
    </source>
</reference>
<feature type="region of interest" description="Disordered" evidence="1">
    <location>
        <begin position="125"/>
        <end position="156"/>
    </location>
</feature>
<comment type="caution">
    <text evidence="3">The sequence shown here is derived from an EMBL/GenBank/DDBJ whole genome shotgun (WGS) entry which is preliminary data.</text>
</comment>